<reference evidence="3" key="2">
    <citation type="submission" date="2021-08" db="EMBL/GenBank/DDBJ databases">
        <authorList>
            <person name="Tani A."/>
            <person name="Ola A."/>
            <person name="Ogura Y."/>
            <person name="Katsura K."/>
            <person name="Hayashi T."/>
        </authorList>
    </citation>
    <scope>NUCLEOTIDE SEQUENCE</scope>
    <source>
        <strain evidence="3">NBRC 103626</strain>
    </source>
</reference>
<keyword evidence="2" id="KW-0732">Signal</keyword>
<dbReference type="AlphaFoldDB" id="A0AA37ME73"/>
<accession>A0AA37ME73</accession>
<gene>
    <name evidence="3" type="ORF">NBEOAGPD_3822</name>
</gene>
<protein>
    <submittedName>
        <fullName evidence="3">Uncharacterized protein</fullName>
    </submittedName>
</protein>
<feature type="region of interest" description="Disordered" evidence="1">
    <location>
        <begin position="38"/>
        <end position="58"/>
    </location>
</feature>
<feature type="chain" id="PRO_5041316404" evidence="2">
    <location>
        <begin position="36"/>
        <end position="88"/>
    </location>
</feature>
<dbReference type="EMBL" id="BPQM01000103">
    <property type="protein sequence ID" value="GJD80581.1"/>
    <property type="molecule type" value="Genomic_DNA"/>
</dbReference>
<reference evidence="3" key="1">
    <citation type="journal article" date="2016" name="Front. Microbiol.">
        <title>Genome Sequence of the Piezophilic, Mesophilic Sulfate-Reducing Bacterium Desulfovibrio indicus J2T.</title>
        <authorList>
            <person name="Cao J."/>
            <person name="Maignien L."/>
            <person name="Shao Z."/>
            <person name="Alain K."/>
            <person name="Jebbar M."/>
        </authorList>
    </citation>
    <scope>NUCLEOTIDE SEQUENCE</scope>
    <source>
        <strain evidence="3">NBRC 103626</strain>
    </source>
</reference>
<comment type="caution">
    <text evidence="3">The sequence shown here is derived from an EMBL/GenBank/DDBJ whole genome shotgun (WGS) entry which is preliminary data.</text>
</comment>
<organism evidence="3 4">
    <name type="scientific">Methylobacterium gregans</name>
    <dbReference type="NCBI Taxonomy" id="374424"/>
    <lineage>
        <taxon>Bacteria</taxon>
        <taxon>Pseudomonadati</taxon>
        <taxon>Pseudomonadota</taxon>
        <taxon>Alphaproteobacteria</taxon>
        <taxon>Hyphomicrobiales</taxon>
        <taxon>Methylobacteriaceae</taxon>
        <taxon>Methylobacterium</taxon>
    </lineage>
</organism>
<dbReference type="RefSeq" id="WP_238304432.1">
    <property type="nucleotide sequence ID" value="NZ_BPQM01000103.1"/>
</dbReference>
<name>A0AA37ME73_9HYPH</name>
<dbReference type="Proteomes" id="UP001055108">
    <property type="component" value="Unassembled WGS sequence"/>
</dbReference>
<evidence type="ECO:0000313" key="4">
    <source>
        <dbReference type="Proteomes" id="UP001055108"/>
    </source>
</evidence>
<evidence type="ECO:0000256" key="1">
    <source>
        <dbReference type="SAM" id="MobiDB-lite"/>
    </source>
</evidence>
<feature type="signal peptide" evidence="2">
    <location>
        <begin position="1"/>
        <end position="35"/>
    </location>
</feature>
<evidence type="ECO:0000313" key="3">
    <source>
        <dbReference type="EMBL" id="GJD80581.1"/>
    </source>
</evidence>
<proteinExistence type="predicted"/>
<keyword evidence="4" id="KW-1185">Reference proteome</keyword>
<evidence type="ECO:0000256" key="2">
    <source>
        <dbReference type="SAM" id="SignalP"/>
    </source>
</evidence>
<sequence>MNAPTKPAIESSMITRASLGVAIALGLAVCGSAQAQSVGAPAGKDPATAAGGTQGIAGKRNVARAFRKGDAVRAPRGIGIPVTAARRR</sequence>